<evidence type="ECO:0000313" key="3">
    <source>
        <dbReference type="Proteomes" id="UP001551176"/>
    </source>
</evidence>
<proteinExistence type="predicted"/>
<name>A0ABV3BWI6_9ACTN</name>
<feature type="region of interest" description="Disordered" evidence="1">
    <location>
        <begin position="342"/>
        <end position="373"/>
    </location>
</feature>
<keyword evidence="3" id="KW-1185">Reference proteome</keyword>
<sequence>MTHSTTPQATSAPQTTTQLSDDFPVLLAPVRIETRFTPTELLIRVFPDEWAVDKFEPRPTPAEIAALDAYWTARWAAARDPAALRAARQELAGRIAPGRAAWLLGQRVPANPADEPVAVPAGTTVLVVVGPKPVAAADRLPTVAYWTAVWRAHGDRRLLRQADAALQTAVGTTRAAAIRALRPAGVEGAPVGTGDAVQVAFLVLPPPAAGATDPDSWTRAARARLLPDRFQVLGYVGGAQVLSATGAAVPETLPVSPDPAAADQVSVDPVTGALHVPDELRWLTDFDRAVAVGMGLRVPLDDHTRGGLDRLLVLGLRAQPDPVKSAQQLSGLITQQLRGPDGYALLPQGTPTNNTERLPAGQSDADEAESALRPSAAQATQAAQAADWTTGTDGRRFADLLGLPPAVIDGMPHADGTDQREARAANTALWPVTWGSFLPTAMHPILDAETVHKTRDFFLRYVSGRGPVPAVRVGSQPYGILPTTAFSRLTWPESAVHLRGLNQLLSAAAQDWRAASDKVAHLGRTPQPGEDAEDPHQLLLDILALHPTSAEYHQRYAQSVEDIFNRENLGGRGSAVLPALDRLNMPGPLRALLARLGHHNGSPDHDPDLLRKLFTDFQQPLLAPLIDDRPLSETDPVRASTPDGRNYLRWLAQEAAHGLDTVRLELGFTDDTPPSALLYLLLRHAVLVGWADAARNLAVAAGVATPDELTADPPFVHVRIPDPGQTLPSESRFRRLYSPEPAVTGSPDQLLADFIPGALGSTPATAELAEQIAALGILADLPTARLERLLAEHLDLATYRLDAWRIGLATARLEELRFGANGGAVPRPGLHLGAYGWLEDVRPRAAQLTPVELTGKLAEIFSGGAPLLHDPDNAGFVHAPSPGHARTAAVLRAGYKANAAPDSPSTFAVDLGSQRVRIALSLLDGLRQGQPLGALLGYRLERGLHDRHEEAEVDRFITALRERFPLRAGKIAQTATDPADGVPIEQVEARNVVDGLALVRHVTRTGVPDTYPFGLGDVLPPATPGQAAAITAEVHALLDVHDALADLAVAESAHQALAGNTERASATLDAYAKAGFPPQPSVVETPRSGTTLTHRFGLRLRPGLRPDNHATPRAQAEPAVDEWLEGLLPDADDVVARVTWTDPVNGQARSRVVALDDLGLDPIDLLWTVRSAGAEAMTDLEDRIIGAVVDKDHPRPDAALTIGHTVRVPGKVTFFELSPLIGALRTLLTTSRPLRTSDLMPAAGTATVDRAADDAVSLSRARPAAVRGSLADLDDEAADFVHDLSPLYPDPPAQPSRAAILAAIDGFLTRYAELATTASGFGMVRSGWGELVQWRGSAYADVLAAVATTASRMTRALADADALLAQYDTLPSNTPVSERFRVLQQAERLLTTTPTATLPSNPAQLRGIVGNRRTSFRNRLQALNQQARTTRSTLSALLDDVGDLLPLTGFDPAGLDLTPVEDRVVAFGRQLLARARALRADIAVRLAAADAALAEYDQAITGPDRVAAATEALRAMLGPEVLAVPEFVPPDALTAEWTKARKDSDKLVEHLTRAPVKRDFPLDDWIHGLARVREMPRLWERAVLLSSALRDDEDEPELTPVQLPFRQNDHWLGMEFAPGAAITEDRLLFTAHYADGADEDEPHCGLLLDEWTEVIPADLETTGITADVDRPDSEPPQAMLLVVPPVRTGTWDTSDLVAAVHETFDMARSRAVEPVHLEDSAYGHLLPATLMSATTQPITISTDLSIANVRWKADHD</sequence>
<gene>
    <name evidence="2" type="ORF">ABZ921_32600</name>
</gene>
<evidence type="ECO:0000313" key="2">
    <source>
        <dbReference type="EMBL" id="MEU6825386.1"/>
    </source>
</evidence>
<dbReference type="EMBL" id="JBEYXV010000020">
    <property type="protein sequence ID" value="MEU6825386.1"/>
    <property type="molecule type" value="Genomic_DNA"/>
</dbReference>
<dbReference type="RefSeq" id="WP_359355734.1">
    <property type="nucleotide sequence ID" value="NZ_JBEYXV010000020.1"/>
</dbReference>
<protein>
    <submittedName>
        <fullName evidence="2">Uncharacterized protein</fullName>
    </submittedName>
</protein>
<comment type="caution">
    <text evidence="2">The sequence shown here is derived from an EMBL/GenBank/DDBJ whole genome shotgun (WGS) entry which is preliminary data.</text>
</comment>
<evidence type="ECO:0000256" key="1">
    <source>
        <dbReference type="SAM" id="MobiDB-lite"/>
    </source>
</evidence>
<reference evidence="2 3" key="1">
    <citation type="submission" date="2024-06" db="EMBL/GenBank/DDBJ databases">
        <title>The Natural Products Discovery Center: Release of the First 8490 Sequenced Strains for Exploring Actinobacteria Biosynthetic Diversity.</title>
        <authorList>
            <person name="Kalkreuter E."/>
            <person name="Kautsar S.A."/>
            <person name="Yang D."/>
            <person name="Bader C.D."/>
            <person name="Teijaro C.N."/>
            <person name="Fluegel L."/>
            <person name="Davis C.M."/>
            <person name="Simpson J.R."/>
            <person name="Lauterbach L."/>
            <person name="Steele A.D."/>
            <person name="Gui C."/>
            <person name="Meng S."/>
            <person name="Li G."/>
            <person name="Viehrig K."/>
            <person name="Ye F."/>
            <person name="Su P."/>
            <person name="Kiefer A.F."/>
            <person name="Nichols A."/>
            <person name="Cepeda A.J."/>
            <person name="Yan W."/>
            <person name="Fan B."/>
            <person name="Jiang Y."/>
            <person name="Adhikari A."/>
            <person name="Zheng C.-J."/>
            <person name="Schuster L."/>
            <person name="Cowan T.M."/>
            <person name="Smanski M.J."/>
            <person name="Chevrette M.G."/>
            <person name="De Carvalho L.P.S."/>
            <person name="Shen B."/>
        </authorList>
    </citation>
    <scope>NUCLEOTIDE SEQUENCE [LARGE SCALE GENOMIC DNA]</scope>
    <source>
        <strain evidence="2 3">NPDC046838</strain>
    </source>
</reference>
<dbReference type="Proteomes" id="UP001551176">
    <property type="component" value="Unassembled WGS sequence"/>
</dbReference>
<organism evidence="2 3">
    <name type="scientific">Streptomyces atriruber</name>
    <dbReference type="NCBI Taxonomy" id="545121"/>
    <lineage>
        <taxon>Bacteria</taxon>
        <taxon>Bacillati</taxon>
        <taxon>Actinomycetota</taxon>
        <taxon>Actinomycetes</taxon>
        <taxon>Kitasatosporales</taxon>
        <taxon>Streptomycetaceae</taxon>
        <taxon>Streptomyces</taxon>
    </lineage>
</organism>
<accession>A0ABV3BWI6</accession>